<evidence type="ECO:0000313" key="2">
    <source>
        <dbReference type="Proteomes" id="UP000595140"/>
    </source>
</evidence>
<name>A0A484NHI2_9ASTE</name>
<accession>A0A484NHI2</accession>
<gene>
    <name evidence="1" type="ORF">CCAM_LOCUS42621</name>
</gene>
<keyword evidence="2" id="KW-1185">Reference proteome</keyword>
<dbReference type="EMBL" id="OOIL02006718">
    <property type="protein sequence ID" value="VFR00846.1"/>
    <property type="molecule type" value="Genomic_DNA"/>
</dbReference>
<dbReference type="AlphaFoldDB" id="A0A484NHI2"/>
<evidence type="ECO:0000313" key="1">
    <source>
        <dbReference type="EMBL" id="VFR00846.1"/>
    </source>
</evidence>
<protein>
    <recommendedName>
        <fullName evidence="3">RNase H type-1 domain-containing protein</fullName>
    </recommendedName>
</protein>
<sequence length="102" mass="11663">MMQALRYYSFPNMVVEIESMELLHMLRDVPMSNALLFIKEKIETLNLRLSHTLREANGAADLLAKQGARISQCVYFDCFSSLPRAISTVISLDKLVPFIRVQ</sequence>
<dbReference type="Proteomes" id="UP000595140">
    <property type="component" value="Unassembled WGS sequence"/>
</dbReference>
<proteinExistence type="predicted"/>
<dbReference type="OrthoDB" id="1306280at2759"/>
<organism evidence="1 2">
    <name type="scientific">Cuscuta campestris</name>
    <dbReference type="NCBI Taxonomy" id="132261"/>
    <lineage>
        <taxon>Eukaryota</taxon>
        <taxon>Viridiplantae</taxon>
        <taxon>Streptophyta</taxon>
        <taxon>Embryophyta</taxon>
        <taxon>Tracheophyta</taxon>
        <taxon>Spermatophyta</taxon>
        <taxon>Magnoliopsida</taxon>
        <taxon>eudicotyledons</taxon>
        <taxon>Gunneridae</taxon>
        <taxon>Pentapetalae</taxon>
        <taxon>asterids</taxon>
        <taxon>lamiids</taxon>
        <taxon>Solanales</taxon>
        <taxon>Convolvulaceae</taxon>
        <taxon>Cuscuteae</taxon>
        <taxon>Cuscuta</taxon>
        <taxon>Cuscuta subgen. Grammica</taxon>
        <taxon>Cuscuta sect. Cleistogrammica</taxon>
    </lineage>
</organism>
<reference evidence="1 2" key="1">
    <citation type="submission" date="2018-04" db="EMBL/GenBank/DDBJ databases">
        <authorList>
            <person name="Vogel A."/>
        </authorList>
    </citation>
    <scope>NUCLEOTIDE SEQUENCE [LARGE SCALE GENOMIC DNA]</scope>
</reference>
<evidence type="ECO:0008006" key="3">
    <source>
        <dbReference type="Google" id="ProtNLM"/>
    </source>
</evidence>